<accession>A0A845F405</accession>
<dbReference type="AlphaFoldDB" id="A0A845F405"/>
<protein>
    <submittedName>
        <fullName evidence="1">Uncharacterized protein</fullName>
    </submittedName>
</protein>
<sequence>MGDLAWAHTMAPNGWEISDEYKKAEQAPRKMFHISKREAFRIDESIKIMEENEWITEKQATELKDWNTERSNTFYELYQQLGEANRDKVNTHAEQIRKDIQTWVEKMEKLKEESRN</sequence>
<reference evidence="1 2" key="1">
    <citation type="submission" date="2019-11" db="EMBL/GenBank/DDBJ databases">
        <title>Genome sequences of 17 halophilic strains isolated from different environments.</title>
        <authorList>
            <person name="Furrow R.E."/>
        </authorList>
    </citation>
    <scope>NUCLEOTIDE SEQUENCE [LARGE SCALE GENOMIC DNA]</scope>
    <source>
        <strain evidence="1 2">22506_14_FS</strain>
    </source>
</reference>
<dbReference type="EMBL" id="WMEY01000009">
    <property type="protein sequence ID" value="MYL65693.1"/>
    <property type="molecule type" value="Genomic_DNA"/>
</dbReference>
<gene>
    <name evidence="1" type="ORF">GLW07_20235</name>
</gene>
<name>A0A845F405_9BACL</name>
<comment type="caution">
    <text evidence="1">The sequence shown here is derived from an EMBL/GenBank/DDBJ whole genome shotgun (WGS) entry which is preliminary data.</text>
</comment>
<evidence type="ECO:0000313" key="1">
    <source>
        <dbReference type="EMBL" id="MYL65693.1"/>
    </source>
</evidence>
<dbReference type="RefSeq" id="WP_160921275.1">
    <property type="nucleotide sequence ID" value="NZ_WMEY01000009.1"/>
</dbReference>
<dbReference type="Proteomes" id="UP000447833">
    <property type="component" value="Unassembled WGS sequence"/>
</dbReference>
<evidence type="ECO:0000313" key="2">
    <source>
        <dbReference type="Proteomes" id="UP000447833"/>
    </source>
</evidence>
<proteinExistence type="predicted"/>
<organism evidence="1 2">
    <name type="scientific">Guptibacillus hwajinpoensis</name>
    <dbReference type="NCBI Taxonomy" id="208199"/>
    <lineage>
        <taxon>Bacteria</taxon>
        <taxon>Bacillati</taxon>
        <taxon>Bacillota</taxon>
        <taxon>Bacilli</taxon>
        <taxon>Bacillales</taxon>
        <taxon>Guptibacillaceae</taxon>
        <taxon>Guptibacillus</taxon>
    </lineage>
</organism>